<dbReference type="PROSITE" id="PS50275">
    <property type="entry name" value="SAC"/>
    <property type="match status" value="1"/>
</dbReference>
<sequence length="580" mass="63348">MAQSRTTPLQVLLQLSAGRVSLADRAKVDRQYTTVYGVIGLARLLGGYALVVITGAEQVGVLRGYPVFTVTSTKVLAPSSKTARHSDDTRYIELLEHALDPLGAGRGLFFSYGSDITLTQQRYATLVAENAMAAKPLAARADPRFFWNKVLARPLTEAGAHKFVVPLMLGSYHQLPILQFKSAGRHVSASISLIARRSAQRPGTRHWRRGADAQGAVANFVETEQLVVLDAASGGTVSSFVQLRGSIPLLWSQIPNIKYKPPTRIAPPSTYAAVFDLHVKDLLTTYQAVTAVNLVNQHGSEGKLCMAYTQEAERFGQATSGFRLVNFDFHAECGSSRYHRLSVLWDQIRADFATFGFFMDDPQAASPEVQRGTFRINCIDCLDRTNVVQGVLGRKHLEGLLFRLGLLQKGATLQNAFPEVEQQFKYIWADHGDDISRQYAGTGALKSGFTRTGKRTKMGLVDDGVKSVVRYYLNNHQDGRKQDALDLMTGTYQVAKDKGTPFRTMPSPSLPFLVAAVSVGWAVSQLAHIAQGNVDHPTGELLNQVLLPLLLAGSLVAGVVKNGRAMVSQPQLCPGLAQPW</sequence>
<evidence type="ECO:0000313" key="4">
    <source>
        <dbReference type="Proteomes" id="UP001489004"/>
    </source>
</evidence>
<name>A0AAW1PMA1_9CHLO</name>
<feature type="transmembrane region" description="Helical" evidence="1">
    <location>
        <begin position="35"/>
        <end position="56"/>
    </location>
</feature>
<keyword evidence="4" id="KW-1185">Reference proteome</keyword>
<evidence type="ECO:0000256" key="1">
    <source>
        <dbReference type="SAM" id="Phobius"/>
    </source>
</evidence>
<dbReference type="EMBL" id="JALJOR010000010">
    <property type="protein sequence ID" value="KAK9809957.1"/>
    <property type="molecule type" value="Genomic_DNA"/>
</dbReference>
<keyword evidence="1" id="KW-0472">Membrane</keyword>
<reference evidence="3 4" key="1">
    <citation type="journal article" date="2024" name="Nat. Commun.">
        <title>Phylogenomics reveals the evolutionary origins of lichenization in chlorophyte algae.</title>
        <authorList>
            <person name="Puginier C."/>
            <person name="Libourel C."/>
            <person name="Otte J."/>
            <person name="Skaloud P."/>
            <person name="Haon M."/>
            <person name="Grisel S."/>
            <person name="Petersen M."/>
            <person name="Berrin J.G."/>
            <person name="Delaux P.M."/>
            <person name="Dal Grande F."/>
            <person name="Keller J."/>
        </authorList>
    </citation>
    <scope>NUCLEOTIDE SEQUENCE [LARGE SCALE GENOMIC DNA]</scope>
    <source>
        <strain evidence="3 4">SAG 2043</strain>
    </source>
</reference>
<evidence type="ECO:0000313" key="3">
    <source>
        <dbReference type="EMBL" id="KAK9809957.1"/>
    </source>
</evidence>
<dbReference type="Proteomes" id="UP001489004">
    <property type="component" value="Unassembled WGS sequence"/>
</dbReference>
<dbReference type="GO" id="GO:0046856">
    <property type="term" value="P:phosphatidylinositol dephosphorylation"/>
    <property type="evidence" value="ECO:0007669"/>
    <property type="project" value="TreeGrafter"/>
</dbReference>
<accession>A0AAW1PMA1</accession>
<keyword evidence="1" id="KW-1133">Transmembrane helix</keyword>
<organism evidence="3 4">
    <name type="scientific">[Myrmecia] bisecta</name>
    <dbReference type="NCBI Taxonomy" id="41462"/>
    <lineage>
        <taxon>Eukaryota</taxon>
        <taxon>Viridiplantae</taxon>
        <taxon>Chlorophyta</taxon>
        <taxon>core chlorophytes</taxon>
        <taxon>Trebouxiophyceae</taxon>
        <taxon>Trebouxiales</taxon>
        <taxon>Trebouxiaceae</taxon>
        <taxon>Myrmecia</taxon>
    </lineage>
</organism>
<gene>
    <name evidence="3" type="ORF">WJX72_002549</name>
</gene>
<dbReference type="Pfam" id="PF02383">
    <property type="entry name" value="Syja_N"/>
    <property type="match status" value="1"/>
</dbReference>
<dbReference type="PANTHER" id="PTHR45662:SF2">
    <property type="entry name" value="PHOSPHATIDYLINOSITOL-3-PHOSPHATASE SAC1"/>
    <property type="match status" value="1"/>
</dbReference>
<keyword evidence="1" id="KW-0812">Transmembrane</keyword>
<protein>
    <recommendedName>
        <fullName evidence="2">SAC domain-containing protein</fullName>
    </recommendedName>
</protein>
<dbReference type="PANTHER" id="PTHR45662">
    <property type="entry name" value="PHOSPHATIDYLINOSITIDE PHOSPHATASE SAC1"/>
    <property type="match status" value="1"/>
</dbReference>
<evidence type="ECO:0000259" key="2">
    <source>
        <dbReference type="PROSITE" id="PS50275"/>
    </source>
</evidence>
<dbReference type="InterPro" id="IPR002013">
    <property type="entry name" value="SAC_dom"/>
</dbReference>
<dbReference type="GO" id="GO:0043812">
    <property type="term" value="F:phosphatidylinositol-4-phosphate phosphatase activity"/>
    <property type="evidence" value="ECO:0007669"/>
    <property type="project" value="TreeGrafter"/>
</dbReference>
<proteinExistence type="predicted"/>
<dbReference type="GO" id="GO:0005783">
    <property type="term" value="C:endoplasmic reticulum"/>
    <property type="evidence" value="ECO:0007669"/>
    <property type="project" value="TreeGrafter"/>
</dbReference>
<dbReference type="AlphaFoldDB" id="A0AAW1PMA1"/>
<feature type="domain" description="SAC" evidence="2">
    <location>
        <begin position="99"/>
        <end position="441"/>
    </location>
</feature>
<comment type="caution">
    <text evidence="3">The sequence shown here is derived from an EMBL/GenBank/DDBJ whole genome shotgun (WGS) entry which is preliminary data.</text>
</comment>